<organism evidence="1 2">
    <name type="scientific">Mastigocoleus testarum BC008</name>
    <dbReference type="NCBI Taxonomy" id="371196"/>
    <lineage>
        <taxon>Bacteria</taxon>
        <taxon>Bacillati</taxon>
        <taxon>Cyanobacteriota</taxon>
        <taxon>Cyanophyceae</taxon>
        <taxon>Nostocales</taxon>
        <taxon>Hapalosiphonaceae</taxon>
        <taxon>Mastigocoleus</taxon>
    </lineage>
</organism>
<evidence type="ECO:0000313" key="1">
    <source>
        <dbReference type="EMBL" id="KST63516.1"/>
    </source>
</evidence>
<gene>
    <name evidence="1" type="ORF">BC008_13715</name>
</gene>
<keyword evidence="2" id="KW-1185">Reference proteome</keyword>
<dbReference type="EMBL" id="LMTZ01000137">
    <property type="protein sequence ID" value="KST63516.1"/>
    <property type="molecule type" value="Genomic_DNA"/>
</dbReference>
<name>A0A0V7ZGP4_9CYAN</name>
<evidence type="ECO:0000313" key="2">
    <source>
        <dbReference type="Proteomes" id="UP000053372"/>
    </source>
</evidence>
<protein>
    <submittedName>
        <fullName evidence="1">Uncharacterized protein</fullName>
    </submittedName>
</protein>
<dbReference type="RefSeq" id="WP_027841250.1">
    <property type="nucleotide sequence ID" value="NZ_LMTZ01000137.1"/>
</dbReference>
<sequence length="64" mass="7165">MKQLNATQCTRFIQKHVPKNKRSIVLSTLVDYELLVQVGSRYSGSVPENKAIEIIKELGGNYSA</sequence>
<comment type="caution">
    <text evidence="1">The sequence shown here is derived from an EMBL/GenBank/DDBJ whole genome shotgun (WGS) entry which is preliminary data.</text>
</comment>
<accession>A0A0V7ZGP4</accession>
<proteinExistence type="predicted"/>
<dbReference type="AlphaFoldDB" id="A0A0V7ZGP4"/>
<reference evidence="1 2" key="1">
    <citation type="journal article" date="2015" name="Genome Announc.">
        <title>Draft Genome of the Euendolithic (true boring) Cyanobacterium Mastigocoleus testarum strain BC008.</title>
        <authorList>
            <person name="Guida B.S."/>
            <person name="Garcia-Pichel F."/>
        </authorList>
    </citation>
    <scope>NUCLEOTIDE SEQUENCE [LARGE SCALE GENOMIC DNA]</scope>
    <source>
        <strain evidence="1 2">BC008</strain>
    </source>
</reference>
<dbReference type="Proteomes" id="UP000053372">
    <property type="component" value="Unassembled WGS sequence"/>
</dbReference>